<reference evidence="2" key="1">
    <citation type="submission" date="2023-03" db="EMBL/GenBank/DDBJ databases">
        <title>Massive genome expansion in bonnet fungi (Mycena s.s.) driven by repeated elements and novel gene families across ecological guilds.</title>
        <authorList>
            <consortium name="Lawrence Berkeley National Laboratory"/>
            <person name="Harder C.B."/>
            <person name="Miyauchi S."/>
            <person name="Viragh M."/>
            <person name="Kuo A."/>
            <person name="Thoen E."/>
            <person name="Andreopoulos B."/>
            <person name="Lu D."/>
            <person name="Skrede I."/>
            <person name="Drula E."/>
            <person name="Henrissat B."/>
            <person name="Morin E."/>
            <person name="Kohler A."/>
            <person name="Barry K."/>
            <person name="LaButti K."/>
            <person name="Morin E."/>
            <person name="Salamov A."/>
            <person name="Lipzen A."/>
            <person name="Mereny Z."/>
            <person name="Hegedus B."/>
            <person name="Baldrian P."/>
            <person name="Stursova M."/>
            <person name="Weitz H."/>
            <person name="Taylor A."/>
            <person name="Grigoriev I.V."/>
            <person name="Nagy L.G."/>
            <person name="Martin F."/>
            <person name="Kauserud H."/>
        </authorList>
    </citation>
    <scope>NUCLEOTIDE SEQUENCE</scope>
    <source>
        <strain evidence="2">CBHHK182m</strain>
    </source>
</reference>
<comment type="caution">
    <text evidence="2">The sequence shown here is derived from an EMBL/GenBank/DDBJ whole genome shotgun (WGS) entry which is preliminary data.</text>
</comment>
<feature type="region of interest" description="Disordered" evidence="1">
    <location>
        <begin position="152"/>
        <end position="255"/>
    </location>
</feature>
<gene>
    <name evidence="2" type="ORF">B0H16DRAFT_1468442</name>
</gene>
<feature type="compositionally biased region" description="Basic residues" evidence="1">
    <location>
        <begin position="169"/>
        <end position="185"/>
    </location>
</feature>
<proteinExistence type="predicted"/>
<evidence type="ECO:0000313" key="3">
    <source>
        <dbReference type="Proteomes" id="UP001215598"/>
    </source>
</evidence>
<accession>A0AAD7I149</accession>
<dbReference type="AlphaFoldDB" id="A0AAD7I149"/>
<evidence type="ECO:0000256" key="1">
    <source>
        <dbReference type="SAM" id="MobiDB-lite"/>
    </source>
</evidence>
<dbReference type="EMBL" id="JARKIB010000143">
    <property type="protein sequence ID" value="KAJ7732668.1"/>
    <property type="molecule type" value="Genomic_DNA"/>
</dbReference>
<keyword evidence="3" id="KW-1185">Reference proteome</keyword>
<dbReference type="Proteomes" id="UP001215598">
    <property type="component" value="Unassembled WGS sequence"/>
</dbReference>
<feature type="compositionally biased region" description="Basic and acidic residues" evidence="1">
    <location>
        <begin position="190"/>
        <end position="203"/>
    </location>
</feature>
<organism evidence="2 3">
    <name type="scientific">Mycena metata</name>
    <dbReference type="NCBI Taxonomy" id="1033252"/>
    <lineage>
        <taxon>Eukaryota</taxon>
        <taxon>Fungi</taxon>
        <taxon>Dikarya</taxon>
        <taxon>Basidiomycota</taxon>
        <taxon>Agaricomycotina</taxon>
        <taxon>Agaricomycetes</taxon>
        <taxon>Agaricomycetidae</taxon>
        <taxon>Agaricales</taxon>
        <taxon>Marasmiineae</taxon>
        <taxon>Mycenaceae</taxon>
        <taxon>Mycena</taxon>
    </lineage>
</organism>
<protein>
    <submittedName>
        <fullName evidence="2">Uncharacterized protein</fullName>
    </submittedName>
</protein>
<sequence length="341" mass="38284">MRYDFFSNPNSIHELTLNAWFWERAPRHNINFSPTEHLTPRELEPIPQEPKIPVLCVEFDSAAPPRSNLPTSRNNAGHGRDSKLKLASMDSTLKQEILNVWHPTWAPRAQIGCKKIRWEGDVNLLRRELGFKPLQSSKPDYIQGLRRDSSAVWTRRREGRGRDGVRGNGKGKGKGVGVRRARRVGAKPNAGERVESAQRETRPARSHRRGLDSTRTAHTASAAECECRDDEGVENEGGGVREGGVGREMGDSAQNKRGRTVLTTFPAPSVYGARDGVQGCKWVNKRREWVGQVHTHWAGPAPSRSREKKEFRGFEISQEFPEPSESEVADAGIVKLVYDQI</sequence>
<evidence type="ECO:0000313" key="2">
    <source>
        <dbReference type="EMBL" id="KAJ7732668.1"/>
    </source>
</evidence>
<name>A0AAD7I149_9AGAR</name>